<evidence type="ECO:0000313" key="2">
    <source>
        <dbReference type="EnsemblFungi" id="CEF77883"/>
    </source>
</evidence>
<feature type="compositionally biased region" description="Low complexity" evidence="1">
    <location>
        <begin position="707"/>
        <end position="733"/>
    </location>
</feature>
<feature type="region of interest" description="Disordered" evidence="1">
    <location>
        <begin position="1051"/>
        <end position="1085"/>
    </location>
</feature>
<feature type="compositionally biased region" description="Acidic residues" evidence="1">
    <location>
        <begin position="231"/>
        <end position="244"/>
    </location>
</feature>
<feature type="compositionally biased region" description="Low complexity" evidence="1">
    <location>
        <begin position="148"/>
        <end position="166"/>
    </location>
</feature>
<feature type="compositionally biased region" description="Polar residues" evidence="1">
    <location>
        <begin position="577"/>
        <end position="589"/>
    </location>
</feature>
<feature type="compositionally biased region" description="Low complexity" evidence="1">
    <location>
        <begin position="843"/>
        <end position="861"/>
    </location>
</feature>
<accession>A0A0E0S308</accession>
<feature type="compositionally biased region" description="Polar residues" evidence="1">
    <location>
        <begin position="934"/>
        <end position="944"/>
    </location>
</feature>
<feature type="compositionally biased region" description="Basic and acidic residues" evidence="1">
    <location>
        <begin position="209"/>
        <end position="223"/>
    </location>
</feature>
<feature type="compositionally biased region" description="Polar residues" evidence="1">
    <location>
        <begin position="862"/>
        <end position="883"/>
    </location>
</feature>
<feature type="compositionally biased region" description="Basic and acidic residues" evidence="1">
    <location>
        <begin position="246"/>
        <end position="255"/>
    </location>
</feature>
<feature type="compositionally biased region" description="Acidic residues" evidence="1">
    <location>
        <begin position="624"/>
        <end position="640"/>
    </location>
</feature>
<feature type="region of interest" description="Disordered" evidence="1">
    <location>
        <begin position="818"/>
        <end position="952"/>
    </location>
</feature>
<name>A0A098DG26_GIBZE</name>
<dbReference type="EMBL" id="HG970333">
    <property type="status" value="NOT_ANNOTATED_CDS"/>
    <property type="molecule type" value="Genomic_DNA"/>
</dbReference>
<feature type="compositionally biased region" description="Polar residues" evidence="1">
    <location>
        <begin position="276"/>
        <end position="306"/>
    </location>
</feature>
<accession>A0A098DG26</accession>
<feature type="compositionally biased region" description="Basic and acidic residues" evidence="1">
    <location>
        <begin position="1001"/>
        <end position="1010"/>
    </location>
</feature>
<sequence length="1244" mass="138225">MADQGTLRQFQEIKSVVAHYDATFANITSPQVVYQEEEARLRRQIHDEAVRLRTAQSDDETAMREDVIIELGGQMADLKRHYTANRDKYAREHEARLKQTLDMLRGRLGQLLGLNSTTQIQTTNGQEARDQGPPDQDQNQTPLAQENEAAGGEPAQASSQASQNAETRTTANKSVRRDAPNNKNTEATSGPEGVIDEDPTFNDQDDDHVDNNDKNDASNHETDDNAANGDESADIEMGDAEPIETEPIRQREQLDVRMSIDITPVSRNLRTVPLSPASTCDDSTTVRRGSQHLHQSQGPTNATSKNIPPPTPRETRSKKRKALTPASTTQKRHRTDPAGSTESPLESAAEQSRQSATRTSRRTTRERSNKSSQHASEPPAKVLPRRSNRHTEESAGSSKFEGIVDPKPGNVYATYWKKTKEWLAVVLLPMGDFSTVGIPGSIVSCDLVDSLPPCYRKTSKKGPYVWAKGYRNGEEHEKERMFPVMFFDGRPFPAKSAIMWIEARELRAFDLKREPKLVPHTKAIRGYLKSRDWSEDEEDTDEESEEDPEGDPEGDTENDAEGNTEGNAEGNAEGDTGNDTEQNVNQDVENNAEDEQTRVDSQLQEDSGSEPQQTDPEEPREIQPPEEDTGILEQATEEEEHPNMEPQSPQAQTNQSNVDQDPSARESVDPPLPNRRETSNTVTQIRGPRPESQLEEPASQGDGDLYQSTIQQEPQPQPQDQTQSTSLTSDPSQYQTNHQSRGGASSSYWGTVTAVEPPNADAGRSGPATTEHNRATIYEVEPRGTARGSDLDYIERRNDFVQTNFRSHLPVFQAPSVQNSQSAVSGPHVAANTQGQSIAPRHSSQATFTSQSQSGQPNSGQDWNQRQHASLAPAQTVSSNYPSQAAHRVDNGQLQNVQTQKTRPPQKNGNGLRNDSNTQLSQNPFHYQPMLLHTNPQPYNCSRSTDTHGSHVRQLSLTLNSGNWVAAEATPPQQPPHRHAPLSTRNHAPHAVPVSQQFVRPRPEEGRPRPDASTAHQPPYPLQPEETRLVSANPYSWPQAVRQHQIIDQPTTHTSDQVSQVQRPSYPHIQPAPLNTTPTSHSHEMPPSIDDYSGETGDLADVPAAVKREVNTHDVLRETNALDEEVYAQRGHLPPGHPCFHVSVNITGEASPHSQTNNDNYFPNCLRRYLQNLMSTNELSPGQSGFGFETSDGKGYWCPFCDDCQREGGFRSYLHGPEPYTSLMHFKQHLITHWMRDADPSRGI</sequence>
<reference evidence="2" key="1">
    <citation type="journal article" date="2007" name="Science">
        <title>The Fusarium graminearum genome reveals a link between localized polymorphism and pathogen specialization.</title>
        <authorList>
            <person name="Cuomo C.A."/>
            <person name="Gueldener U."/>
            <person name="Xu J.-R."/>
            <person name="Trail F."/>
            <person name="Turgeon B.G."/>
            <person name="Di Pietro A."/>
            <person name="Walton J.D."/>
            <person name="Ma L.-J."/>
            <person name="Baker S.E."/>
            <person name="Rep M."/>
            <person name="Adam G."/>
            <person name="Antoniw J."/>
            <person name="Baldwin T."/>
            <person name="Calvo S.E."/>
            <person name="Chang Y.-L."/>
            <person name="DeCaprio D."/>
            <person name="Gale L.R."/>
            <person name="Gnerre S."/>
            <person name="Goswami R.S."/>
            <person name="Hammond-Kosack K."/>
            <person name="Harris L.J."/>
            <person name="Hilburn K."/>
            <person name="Kennell J.C."/>
            <person name="Kroken S."/>
            <person name="Magnuson J.K."/>
            <person name="Mannhaupt G."/>
            <person name="Mauceli E.W."/>
            <person name="Mewes H.-W."/>
            <person name="Mitterbauer R."/>
            <person name="Muehlbauer G."/>
            <person name="Muensterkoetter M."/>
            <person name="Nelson D."/>
            <person name="O'Donnell K."/>
            <person name="Ouellet T."/>
            <person name="Qi W."/>
            <person name="Quesneville H."/>
            <person name="Roncero M.I.G."/>
            <person name="Seong K.-Y."/>
            <person name="Tetko I.V."/>
            <person name="Urban M."/>
            <person name="Waalwijk C."/>
            <person name="Ward T.J."/>
            <person name="Yao J."/>
            <person name="Birren B.W."/>
            <person name="Kistler H.C."/>
        </authorList>
    </citation>
    <scope>NUCLEOTIDE SEQUENCE [LARGE SCALE GENOMIC DNA]</scope>
    <source>
        <strain evidence="2">PH-1 / ATCC MYA-4620 / FGSC 9075 / NRRL 31084</strain>
    </source>
</reference>
<feature type="compositionally biased region" description="Acidic residues" evidence="1">
    <location>
        <begin position="194"/>
        <end position="208"/>
    </location>
</feature>
<feature type="compositionally biased region" description="Polar residues" evidence="1">
    <location>
        <begin position="645"/>
        <end position="660"/>
    </location>
</feature>
<feature type="region of interest" description="Disordered" evidence="1">
    <location>
        <begin position="529"/>
        <end position="783"/>
    </location>
</feature>
<feature type="compositionally biased region" description="Polar residues" evidence="1">
    <location>
        <begin position="1051"/>
        <end position="1063"/>
    </location>
</feature>
<feature type="region of interest" description="Disordered" evidence="1">
    <location>
        <begin position="967"/>
        <end position="986"/>
    </location>
</feature>
<dbReference type="EnsemblFungi" id="CEF77883">
    <property type="protein sequence ID" value="CEF77883"/>
    <property type="gene ID" value="FGRRES_16320"/>
</dbReference>
<evidence type="ECO:0000256" key="1">
    <source>
        <dbReference type="SAM" id="MobiDB-lite"/>
    </source>
</evidence>
<reference evidence="2" key="3">
    <citation type="submission" date="2017-01" db="UniProtKB">
        <authorList>
            <consortium name="EnsemblFungi"/>
        </authorList>
    </citation>
    <scope>IDENTIFICATION</scope>
    <source>
        <strain evidence="2">PH-1 / ATCC MYA-4620 / FGSC 9075 / NRRL 31084</strain>
    </source>
</reference>
<feature type="compositionally biased region" description="Basic and acidic residues" evidence="1">
    <location>
        <begin position="662"/>
        <end position="678"/>
    </location>
</feature>
<feature type="region of interest" description="Disordered" evidence="1">
    <location>
        <begin position="123"/>
        <end position="255"/>
    </location>
</feature>
<protein>
    <submittedName>
        <fullName evidence="2">Uncharacterized protein</fullName>
    </submittedName>
</protein>
<feature type="compositionally biased region" description="Acidic residues" evidence="1">
    <location>
        <begin position="534"/>
        <end position="562"/>
    </location>
</feature>
<feature type="compositionally biased region" description="Polar residues" evidence="1">
    <location>
        <begin position="734"/>
        <end position="750"/>
    </location>
</feature>
<organism evidence="2">
    <name type="scientific">Gibberella zeae (strain ATCC MYA-4620 / CBS 123657 / FGSC 9075 / NRRL 31084 / PH-1)</name>
    <name type="common">Wheat head blight fungus</name>
    <name type="synonym">Fusarium graminearum</name>
    <dbReference type="NCBI Taxonomy" id="229533"/>
    <lineage>
        <taxon>Eukaryota</taxon>
        <taxon>Fungi</taxon>
        <taxon>Dikarya</taxon>
        <taxon>Ascomycota</taxon>
        <taxon>Pezizomycotina</taxon>
        <taxon>Sordariomycetes</taxon>
        <taxon>Hypocreomycetidae</taxon>
        <taxon>Hypocreales</taxon>
        <taxon>Nectriaceae</taxon>
        <taxon>Fusarium</taxon>
    </lineage>
</organism>
<feature type="region of interest" description="Disordered" evidence="1">
    <location>
        <begin position="995"/>
        <end position="1024"/>
    </location>
</feature>
<feature type="region of interest" description="Disordered" evidence="1">
    <location>
        <begin position="272"/>
        <end position="403"/>
    </location>
</feature>
<feature type="compositionally biased region" description="Polar residues" evidence="1">
    <location>
        <begin position="892"/>
        <end position="925"/>
    </location>
</feature>
<reference evidence="2" key="2">
    <citation type="journal article" date="2010" name="Nature">
        <title>Comparative genomics reveals mobile pathogenicity chromosomes in Fusarium.</title>
        <authorList>
            <person name="Ma L.J."/>
            <person name="van der Does H.C."/>
            <person name="Borkovich K.A."/>
            <person name="Coleman J.J."/>
            <person name="Daboussi M.J."/>
            <person name="Di Pietro A."/>
            <person name="Dufresne M."/>
            <person name="Freitag M."/>
            <person name="Grabherr M."/>
            <person name="Henrissat B."/>
            <person name="Houterman P.M."/>
            <person name="Kang S."/>
            <person name="Shim W.B."/>
            <person name="Woloshuk C."/>
            <person name="Xie X."/>
            <person name="Xu J.R."/>
            <person name="Antoniw J."/>
            <person name="Baker S.E."/>
            <person name="Bluhm B.H."/>
            <person name="Breakspear A."/>
            <person name="Brown D.W."/>
            <person name="Butchko R.A."/>
            <person name="Chapman S."/>
            <person name="Coulson R."/>
            <person name="Coutinho P.M."/>
            <person name="Danchin E.G."/>
            <person name="Diener A."/>
            <person name="Gale L.R."/>
            <person name="Gardiner D.M."/>
            <person name="Goff S."/>
            <person name="Hammond-Kosack K.E."/>
            <person name="Hilburn K."/>
            <person name="Hua-Van A."/>
            <person name="Jonkers W."/>
            <person name="Kazan K."/>
            <person name="Kodira C.D."/>
            <person name="Koehrsen M."/>
            <person name="Kumar L."/>
            <person name="Lee Y.H."/>
            <person name="Li L."/>
            <person name="Manners J.M."/>
            <person name="Miranda-Saavedra D."/>
            <person name="Mukherjee M."/>
            <person name="Park G."/>
            <person name="Park J."/>
            <person name="Park S.Y."/>
            <person name="Proctor R.H."/>
            <person name="Regev A."/>
            <person name="Ruiz-Roldan M.C."/>
            <person name="Sain D."/>
            <person name="Sakthikumar S."/>
            <person name="Sykes S."/>
            <person name="Schwartz D.C."/>
            <person name="Turgeon B.G."/>
            <person name="Wapinski I."/>
            <person name="Yoder O."/>
            <person name="Young S."/>
            <person name="Zeng Q."/>
            <person name="Zhou S."/>
            <person name="Galagan J."/>
            <person name="Cuomo C.A."/>
            <person name="Kistler H.C."/>
            <person name="Rep M."/>
        </authorList>
    </citation>
    <scope>GENOME REANNOTATION</scope>
    <source>
        <strain evidence="2">PH-1 / ATCC MYA-4620 / FGSC 9075 / NRRL 31084</strain>
    </source>
</reference>
<dbReference type="AlphaFoldDB" id="A0A098DG26"/>
<feature type="compositionally biased region" description="Polar residues" evidence="1">
    <location>
        <begin position="599"/>
        <end position="614"/>
    </location>
</feature>
<proteinExistence type="predicted"/>